<gene>
    <name evidence="7" type="ORF">V4D30_06500</name>
</gene>
<dbReference type="RefSeq" id="WP_353683525.1">
    <property type="nucleotide sequence ID" value="NZ_CP144373.1"/>
</dbReference>
<evidence type="ECO:0000256" key="2">
    <source>
        <dbReference type="ARBA" id="ARBA00022723"/>
    </source>
</evidence>
<dbReference type="Pfam" id="PF04055">
    <property type="entry name" value="Radical_SAM"/>
    <property type="match status" value="1"/>
</dbReference>
<sequence length="316" mass="36265">MSSSKAQNVAYLNLSDKEFNQRIEKAFEILKDCTLCPRNCYVDRTSGRKGACKVLIKPYVSSWGPHFGEEAPLVGRYGSGTIFFGFCNLSCVYCQNWTISHLGEGEEISYDELAQLMIFLQNSGCHNINLVTPTHQVPQIIKSIYIAREQGLRIPIVYNCGGYEAIETLKILDGIIDIYMPDFKYADSALAEKYSKVKNYTEFAKKALKEMHRQVGDLIINEEGVAVRGLLVRHLVLPNNIAGTQEIVKFIAEEISKNTYINIMDQYRPCWQAEEYPELNRRITQKEFEDAVNMALKYGLTRIDCVIYSKRYYHWL</sequence>
<dbReference type="CDD" id="cd01335">
    <property type="entry name" value="Radical_SAM"/>
    <property type="match status" value="1"/>
</dbReference>
<dbReference type="InterPro" id="IPR040085">
    <property type="entry name" value="MJ0674-like"/>
</dbReference>
<feature type="binding site" evidence="5">
    <location>
        <position position="94"/>
    </location>
    <ligand>
        <name>[4Fe-4S] cluster</name>
        <dbReference type="ChEBI" id="CHEBI:49883"/>
        <note>4Fe-4S-S-AdoMet</note>
    </ligand>
</feature>
<proteinExistence type="predicted"/>
<feature type="domain" description="Radical SAM core" evidence="6">
    <location>
        <begin position="82"/>
        <end position="214"/>
    </location>
</feature>
<evidence type="ECO:0000259" key="6">
    <source>
        <dbReference type="Pfam" id="PF04055"/>
    </source>
</evidence>
<keyword evidence="2 5" id="KW-0479">Metal-binding</keyword>
<dbReference type="InterPro" id="IPR007197">
    <property type="entry name" value="rSAM"/>
</dbReference>
<dbReference type="EMBL" id="CP144373">
    <property type="protein sequence ID" value="XCH45984.1"/>
    <property type="molecule type" value="Genomic_DNA"/>
</dbReference>
<evidence type="ECO:0000256" key="5">
    <source>
        <dbReference type="PIRSR" id="PIRSR004869-50"/>
    </source>
</evidence>
<evidence type="ECO:0000256" key="4">
    <source>
        <dbReference type="ARBA" id="ARBA00023014"/>
    </source>
</evidence>
<comment type="cofactor">
    <cofactor evidence="5">
        <name>[4Fe-4S] cluster</name>
        <dbReference type="ChEBI" id="CHEBI:49883"/>
    </cofactor>
    <text evidence="5">Binds 1 [4Fe-4S] cluster. The cluster is coordinated with 3 cysteines and an exchangeable S-adenosyl-L-methionine.</text>
</comment>
<name>A0AAU8GU45_9BACT</name>
<keyword evidence="4 5" id="KW-0411">Iron-sulfur</keyword>
<dbReference type="PANTHER" id="PTHR43075">
    <property type="entry name" value="FORMATE LYASE ACTIVATING ENZYME, PUTATIVE (AFU_ORTHOLOGUE AFUA_2G15630)-RELATED"/>
    <property type="match status" value="1"/>
</dbReference>
<dbReference type="PANTHER" id="PTHR43075:SF1">
    <property type="entry name" value="FORMATE LYASE ACTIVATING ENZYME, PUTATIVE (AFU_ORTHOLOGUE AFUA_2G15630)-RELATED"/>
    <property type="match status" value="1"/>
</dbReference>
<evidence type="ECO:0000313" key="7">
    <source>
        <dbReference type="EMBL" id="XCH45984.1"/>
    </source>
</evidence>
<reference evidence="7" key="1">
    <citation type="submission" date="2024-01" db="EMBL/GenBank/DDBJ databases">
        <title>The first autotrophic representatives of the genus Thermodesulfovibrio.</title>
        <authorList>
            <person name="Maltseva A.I."/>
            <person name="Elcheninov A.G."/>
            <person name="Kublanov I.V."/>
            <person name="Lebedinsky A.V."/>
            <person name="Frolov E.N."/>
        </authorList>
    </citation>
    <scope>NUCLEOTIDE SEQUENCE</scope>
    <source>
        <strain evidence="7">3907-1M</strain>
    </source>
</reference>
<dbReference type="Gene3D" id="3.20.20.70">
    <property type="entry name" value="Aldolase class I"/>
    <property type="match status" value="1"/>
</dbReference>
<dbReference type="GO" id="GO:0046872">
    <property type="term" value="F:metal ion binding"/>
    <property type="evidence" value="ECO:0007669"/>
    <property type="project" value="UniProtKB-KW"/>
</dbReference>
<organism evidence="7">
    <name type="scientific">Thermodesulfovibrio autotrophicus</name>
    <dbReference type="NCBI Taxonomy" id="3118333"/>
    <lineage>
        <taxon>Bacteria</taxon>
        <taxon>Pseudomonadati</taxon>
        <taxon>Nitrospirota</taxon>
        <taxon>Thermodesulfovibrionia</taxon>
        <taxon>Thermodesulfovibrionales</taxon>
        <taxon>Thermodesulfovibrionaceae</taxon>
        <taxon>Thermodesulfovibrio</taxon>
    </lineage>
</organism>
<dbReference type="InterPro" id="IPR016431">
    <property type="entry name" value="Pyrv-formate_lyase-activ_prd"/>
</dbReference>
<dbReference type="InterPro" id="IPR013785">
    <property type="entry name" value="Aldolase_TIM"/>
</dbReference>
<dbReference type="SFLD" id="SFLDS00029">
    <property type="entry name" value="Radical_SAM"/>
    <property type="match status" value="1"/>
</dbReference>
<dbReference type="KEGG" id="taut:V4D30_06500"/>
<keyword evidence="3 5" id="KW-0408">Iron</keyword>
<dbReference type="GO" id="GO:0051536">
    <property type="term" value="F:iron-sulfur cluster binding"/>
    <property type="evidence" value="ECO:0007669"/>
    <property type="project" value="UniProtKB-KW"/>
</dbReference>
<feature type="binding site" evidence="5">
    <location>
        <position position="87"/>
    </location>
    <ligand>
        <name>[4Fe-4S] cluster</name>
        <dbReference type="ChEBI" id="CHEBI:49883"/>
        <note>4Fe-4S-S-AdoMet</note>
    </ligand>
</feature>
<accession>A0AAU8GU45</accession>
<evidence type="ECO:0000256" key="3">
    <source>
        <dbReference type="ARBA" id="ARBA00023004"/>
    </source>
</evidence>
<dbReference type="SUPFAM" id="SSF102114">
    <property type="entry name" value="Radical SAM enzymes"/>
    <property type="match status" value="1"/>
</dbReference>
<protein>
    <submittedName>
        <fullName evidence="7">Radical SAM protein</fullName>
    </submittedName>
</protein>
<dbReference type="AlphaFoldDB" id="A0AAU8GU45"/>
<keyword evidence="1 5" id="KW-0949">S-adenosyl-L-methionine</keyword>
<feature type="binding site" evidence="5">
    <location>
        <position position="91"/>
    </location>
    <ligand>
        <name>[4Fe-4S] cluster</name>
        <dbReference type="ChEBI" id="CHEBI:49883"/>
        <note>4Fe-4S-S-AdoMet</note>
    </ligand>
</feature>
<dbReference type="PIRSF" id="PIRSF004869">
    <property type="entry name" value="PflX_prd"/>
    <property type="match status" value="1"/>
</dbReference>
<dbReference type="SFLD" id="SFLDG01099">
    <property type="entry name" value="Uncharacterised_Radical_SAM_Su"/>
    <property type="match status" value="1"/>
</dbReference>
<evidence type="ECO:0000256" key="1">
    <source>
        <dbReference type="ARBA" id="ARBA00022691"/>
    </source>
</evidence>
<dbReference type="GO" id="GO:0003824">
    <property type="term" value="F:catalytic activity"/>
    <property type="evidence" value="ECO:0007669"/>
    <property type="project" value="InterPro"/>
</dbReference>
<dbReference type="InterPro" id="IPR058240">
    <property type="entry name" value="rSAM_sf"/>
</dbReference>